<dbReference type="Proteomes" id="UP001179121">
    <property type="component" value="Chromosome"/>
</dbReference>
<reference evidence="2" key="1">
    <citation type="submission" date="2022-10" db="EMBL/GenBank/DDBJ databases">
        <authorList>
            <person name="Koch H."/>
        </authorList>
    </citation>
    <scope>NUCLEOTIDE SEQUENCE</scope>
    <source>
        <strain evidence="2">DNF</strain>
    </source>
</reference>
<evidence type="ECO:0000313" key="2">
    <source>
        <dbReference type="EMBL" id="CAI4029971.1"/>
    </source>
</evidence>
<evidence type="ECO:0000256" key="1">
    <source>
        <dbReference type="SAM" id="MobiDB-lite"/>
    </source>
</evidence>
<sequence>MYADRAGRQTDRERPGGSCDALMAKTGSVLRLGRTLISRAAIMLLLVLPLVAPAASDEGLKWDSVADGLAFATWNPGVRCSEDLAAVLVRIDPERYRFAVHHFQDEGLPSPPLMVDWQRRIGASLMFNAGLFLDDFSYMGLLYKDGRALGKRRHPQWQALFVAEPTEADRRKAGVLDLAFEQFEEERPTYREAAQALMVVDRTGKIRVRQSGKRAQQTLLAEDGGGMIWLLKTTNPATLYGLGDCLRRSFPAVKQVMAMDGGSSSEVLVGADLLAQLTRSGYAPGWRSAVDGTARASHIPLPAVISIRPRTETGSPSPTRHPAQQPSSAR</sequence>
<feature type="region of interest" description="Disordered" evidence="1">
    <location>
        <begin position="306"/>
        <end position="330"/>
    </location>
</feature>
<keyword evidence="3" id="KW-1185">Reference proteome</keyword>
<protein>
    <submittedName>
        <fullName evidence="2">Phosphodiester glycosidase family protein</fullName>
    </submittedName>
</protein>
<keyword evidence="2" id="KW-0326">Glycosidase</keyword>
<dbReference type="EMBL" id="OX365700">
    <property type="protein sequence ID" value="CAI4029971.1"/>
    <property type="molecule type" value="Genomic_DNA"/>
</dbReference>
<proteinExistence type="predicted"/>
<accession>A0AA86MVX6</accession>
<dbReference type="AlphaFoldDB" id="A0AA86MVX6"/>
<gene>
    <name evidence="2" type="ORF">DNFV4_00391</name>
</gene>
<evidence type="ECO:0000313" key="3">
    <source>
        <dbReference type="Proteomes" id="UP001179121"/>
    </source>
</evidence>
<feature type="compositionally biased region" description="Polar residues" evidence="1">
    <location>
        <begin position="312"/>
        <end position="330"/>
    </location>
</feature>
<dbReference type="KEGG" id="nti:DNFV4_00391"/>
<name>A0AA86MVX6_9BACT</name>
<organism evidence="2 3">
    <name type="scientific">Nitrospira tepida</name>
    <dbReference type="NCBI Taxonomy" id="2973512"/>
    <lineage>
        <taxon>Bacteria</taxon>
        <taxon>Pseudomonadati</taxon>
        <taxon>Nitrospirota</taxon>
        <taxon>Nitrospiria</taxon>
        <taxon>Nitrospirales</taxon>
        <taxon>Nitrospiraceae</taxon>
        <taxon>Nitrospira</taxon>
    </lineage>
</organism>
<dbReference type="GO" id="GO:0016798">
    <property type="term" value="F:hydrolase activity, acting on glycosyl bonds"/>
    <property type="evidence" value="ECO:0007669"/>
    <property type="project" value="UniProtKB-KW"/>
</dbReference>
<keyword evidence="2" id="KW-0378">Hydrolase</keyword>